<evidence type="ECO:0000259" key="3">
    <source>
        <dbReference type="Pfam" id="PF13005"/>
    </source>
</evidence>
<evidence type="ECO:0000259" key="4">
    <source>
        <dbReference type="Pfam" id="PF20042"/>
    </source>
</evidence>
<name>B7GIZ7_ANOFW</name>
<dbReference type="eggNOG" id="COG1943">
    <property type="taxonomic scope" value="Bacteria"/>
</dbReference>
<dbReference type="InterPro" id="IPR045618">
    <property type="entry name" value="DUF6444"/>
</dbReference>
<dbReference type="AlphaFoldDB" id="B7GIZ7"/>
<protein>
    <submittedName>
        <fullName evidence="5">Transposase IS66 family</fullName>
    </submittedName>
</protein>
<dbReference type="eggNOG" id="COG3599">
    <property type="taxonomic scope" value="Bacteria"/>
</dbReference>
<dbReference type="InterPro" id="IPR052344">
    <property type="entry name" value="Transposase-related"/>
</dbReference>
<evidence type="ECO:0000313" key="5">
    <source>
        <dbReference type="EMBL" id="ACJ32543.1"/>
    </source>
</evidence>
<dbReference type="InterPro" id="IPR004291">
    <property type="entry name" value="Transposase_IS66_central"/>
</dbReference>
<dbReference type="EMBL" id="CP000922">
    <property type="protein sequence ID" value="ACJ32543.1"/>
    <property type="molecule type" value="Genomic_DNA"/>
</dbReference>
<proteinExistence type="predicted"/>
<gene>
    <name evidence="5" type="ordered locus">Aflv_0159</name>
</gene>
<dbReference type="PANTHER" id="PTHR33678:SF1">
    <property type="entry name" value="BLL1576 PROTEIN"/>
    <property type="match status" value="1"/>
</dbReference>
<dbReference type="STRING" id="491915.Aflv_0159"/>
<feature type="domain" description="Transposase IS66 central" evidence="2">
    <location>
        <begin position="183"/>
        <end position="450"/>
    </location>
</feature>
<feature type="domain" description="Transposase IS66 zinc-finger binding" evidence="3">
    <location>
        <begin position="124"/>
        <end position="168"/>
    </location>
</feature>
<dbReference type="Pfam" id="PF20042">
    <property type="entry name" value="DUF6444"/>
    <property type="match status" value="1"/>
</dbReference>
<reference evidence="5 6" key="1">
    <citation type="journal article" date="2008" name="Genome Biol.">
        <title>Encapsulated in silica: genome, proteome and physiology of the thermophilic bacterium Anoxybacillus flavithermus WK1.</title>
        <authorList>
            <person name="Saw J.H."/>
            <person name="Mountain B.W."/>
            <person name="Feng L."/>
            <person name="Omelchenko M.V."/>
            <person name="Hou S."/>
            <person name="Saito J.A."/>
            <person name="Stott M.B."/>
            <person name="Li D."/>
            <person name="Zhao G."/>
            <person name="Wu J."/>
            <person name="Galperin M.Y."/>
            <person name="Koonin E.V."/>
            <person name="Makarova K.S."/>
            <person name="Wolf Y.I."/>
            <person name="Rigden D.J."/>
            <person name="Dunfield P.F."/>
            <person name="Wang L."/>
            <person name="Alam M."/>
        </authorList>
    </citation>
    <scope>NUCLEOTIDE SEQUENCE [LARGE SCALE GENOMIC DNA]</scope>
    <source>
        <strain evidence="6">DSM 21510 / WK1</strain>
    </source>
</reference>
<dbReference type="NCBIfam" id="NF033517">
    <property type="entry name" value="transpos_IS66"/>
    <property type="match status" value="1"/>
</dbReference>
<dbReference type="Proteomes" id="UP000000742">
    <property type="component" value="Chromosome"/>
</dbReference>
<dbReference type="InterPro" id="IPR024474">
    <property type="entry name" value="Znf_dom_IS66"/>
</dbReference>
<feature type="region of interest" description="Disordered" evidence="1">
    <location>
        <begin position="66"/>
        <end position="105"/>
    </location>
</feature>
<dbReference type="HOGENOM" id="CLU_039294_2_0_9"/>
<evidence type="ECO:0000313" key="6">
    <source>
        <dbReference type="Proteomes" id="UP000000742"/>
    </source>
</evidence>
<sequence>MIDKEVNRMLTVQQAVFTVESLISKVQQQKQLIHQLVQENEHLRHEIKQLRKENEQLKYRVQELEARTKKNSSNSHLPPSSDRFHTLSSRQPSGNKPGGQEGHQGTTLRQVEHPHHRVVHRVHACQGCGASLREIKPFKVDIRQVFDLPPVTIEVTQHEREVKSCPHCRCVQQAEFPSHVTNHVQYGPRLTALVVYLHHIQLIPYKRLSDTIEALYQHSVSTGTLANMVKRGREALESNMDMIEDALLESNILHVDETSLRINGKLAWVHVACTSRYTYLAPHASRGKKATDDIGILPRYQGTMMHDAFGTYPKYTQATHALCHAHHLRELKGFIEQGHAWASRMTTFLLAAKQAVEAHHGVLSEEEARRWERVYDRILAKAQQRLETMTPLPKKALAFVRRLQKRKEEALRFLREAHVPFDNNQAERDLRMVKVKENISGTFREETFAQSFCITRSIVSTLTKHEKNVWDSLYLLLTGETLDRVLSTT</sequence>
<evidence type="ECO:0000256" key="1">
    <source>
        <dbReference type="SAM" id="MobiDB-lite"/>
    </source>
</evidence>
<evidence type="ECO:0000259" key="2">
    <source>
        <dbReference type="Pfam" id="PF03050"/>
    </source>
</evidence>
<dbReference type="PANTHER" id="PTHR33678">
    <property type="entry name" value="BLL1576 PROTEIN"/>
    <property type="match status" value="1"/>
</dbReference>
<organism evidence="5 6">
    <name type="scientific">Anoxybacillus flavithermus (strain DSM 21510 / WK1)</name>
    <dbReference type="NCBI Taxonomy" id="491915"/>
    <lineage>
        <taxon>Bacteria</taxon>
        <taxon>Bacillati</taxon>
        <taxon>Bacillota</taxon>
        <taxon>Bacilli</taxon>
        <taxon>Bacillales</taxon>
        <taxon>Anoxybacillaceae</taxon>
        <taxon>Anoxybacillus</taxon>
    </lineage>
</organism>
<accession>B7GIZ7</accession>
<feature type="domain" description="DUF6444" evidence="4">
    <location>
        <begin position="41"/>
        <end position="107"/>
    </location>
</feature>
<dbReference type="KEGG" id="afl:Aflv_0159"/>
<dbReference type="Pfam" id="PF03050">
    <property type="entry name" value="DDE_Tnp_IS66"/>
    <property type="match status" value="1"/>
</dbReference>
<dbReference type="Pfam" id="PF13005">
    <property type="entry name" value="zf-IS66"/>
    <property type="match status" value="1"/>
</dbReference>